<feature type="domain" description="PAC" evidence="11">
    <location>
        <begin position="311"/>
        <end position="361"/>
    </location>
</feature>
<dbReference type="Gene3D" id="3.30.565.10">
    <property type="entry name" value="Histidine kinase-like ATPase, C-terminal domain"/>
    <property type="match status" value="1"/>
</dbReference>
<reference evidence="13" key="2">
    <citation type="submission" date="2007-04" db="EMBL/GenBank/DDBJ databases">
        <title>Complete genome sequence of the nitrogen-fixing bacterium Azorhizobium caulinodans ORS571.</title>
        <authorList>
            <person name="Lee K.B."/>
            <person name="Backer P.D."/>
            <person name="Aono T."/>
            <person name="Liu C.T."/>
            <person name="Suzuki S."/>
            <person name="Suzuki T."/>
            <person name="Kaneko T."/>
            <person name="Yamada M."/>
            <person name="Tabata S."/>
            <person name="Kupfer D.M."/>
            <person name="Najar F.Z."/>
            <person name="Wiley G.B."/>
            <person name="Roe B."/>
            <person name="Binnewies T."/>
            <person name="Ussery D."/>
            <person name="Vereecke D."/>
            <person name="Gevers D."/>
            <person name="Holsters M."/>
            <person name="Oyaizu H."/>
        </authorList>
    </citation>
    <scope>NUCLEOTIDE SEQUENCE [LARGE SCALE GENOMIC DNA]</scope>
    <source>
        <strain evidence="13">ATCC 43989 / DSM 5975 / JCM 20966 / LMG 6465 / NBRC 14845 / NCIMB 13405 / ORS 571</strain>
    </source>
</reference>
<dbReference type="SMART" id="SM00091">
    <property type="entry name" value="PAS"/>
    <property type="match status" value="1"/>
</dbReference>
<dbReference type="PROSITE" id="PS50109">
    <property type="entry name" value="HIS_KIN"/>
    <property type="match status" value="1"/>
</dbReference>
<evidence type="ECO:0000256" key="6">
    <source>
        <dbReference type="ARBA" id="ARBA00023012"/>
    </source>
</evidence>
<dbReference type="EMBL" id="AP009384">
    <property type="protein sequence ID" value="BAF86350.1"/>
    <property type="molecule type" value="Genomic_DNA"/>
</dbReference>
<evidence type="ECO:0000259" key="10">
    <source>
        <dbReference type="PROSITE" id="PS50112"/>
    </source>
</evidence>
<dbReference type="RefSeq" id="WP_012168883.1">
    <property type="nucleotide sequence ID" value="NC_009937.1"/>
</dbReference>
<dbReference type="InterPro" id="IPR003594">
    <property type="entry name" value="HATPase_dom"/>
</dbReference>
<dbReference type="SUPFAM" id="SSF47384">
    <property type="entry name" value="Homodimeric domain of signal transducing histidine kinase"/>
    <property type="match status" value="1"/>
</dbReference>
<dbReference type="PROSITE" id="PS50113">
    <property type="entry name" value="PAC"/>
    <property type="match status" value="1"/>
</dbReference>
<dbReference type="NCBIfam" id="TIGR00229">
    <property type="entry name" value="sensory_box"/>
    <property type="match status" value="1"/>
</dbReference>
<dbReference type="eggNOG" id="COG5278">
    <property type="taxonomic scope" value="Bacteria"/>
</dbReference>
<dbReference type="SMART" id="SM00387">
    <property type="entry name" value="HATPase_c"/>
    <property type="match status" value="1"/>
</dbReference>
<comment type="catalytic activity">
    <reaction evidence="1">
        <text>ATP + protein L-histidine = ADP + protein N-phospho-L-histidine.</text>
        <dbReference type="EC" id="2.7.13.3"/>
    </reaction>
</comment>
<dbReference type="FunFam" id="1.10.287.130:FF:000001">
    <property type="entry name" value="Two-component sensor histidine kinase"/>
    <property type="match status" value="1"/>
</dbReference>
<keyword evidence="7 8" id="KW-0472">Membrane</keyword>
<evidence type="ECO:0000256" key="1">
    <source>
        <dbReference type="ARBA" id="ARBA00000085"/>
    </source>
</evidence>
<dbReference type="CDD" id="cd19410">
    <property type="entry name" value="HK9-like_sensor"/>
    <property type="match status" value="1"/>
</dbReference>
<dbReference type="InterPro" id="IPR050736">
    <property type="entry name" value="Sensor_HK_Regulatory"/>
</dbReference>
<feature type="domain" description="Histidine kinase" evidence="9">
    <location>
        <begin position="365"/>
        <end position="584"/>
    </location>
</feature>
<dbReference type="HOGENOM" id="CLU_000445_89_2_5"/>
<keyword evidence="4" id="KW-0808">Transferase</keyword>
<dbReference type="Gene3D" id="3.30.450.20">
    <property type="entry name" value="PAS domain"/>
    <property type="match status" value="1"/>
</dbReference>
<name>A8IJS8_AZOC5</name>
<evidence type="ECO:0000256" key="7">
    <source>
        <dbReference type="ARBA" id="ARBA00023136"/>
    </source>
</evidence>
<keyword evidence="5 12" id="KW-0418">Kinase</keyword>
<feature type="transmembrane region" description="Helical" evidence="8">
    <location>
        <begin position="20"/>
        <end position="43"/>
    </location>
</feature>
<dbReference type="GO" id="GO:0000155">
    <property type="term" value="F:phosphorelay sensor kinase activity"/>
    <property type="evidence" value="ECO:0007669"/>
    <property type="project" value="InterPro"/>
</dbReference>
<dbReference type="InterPro" id="IPR035965">
    <property type="entry name" value="PAS-like_dom_sf"/>
</dbReference>
<reference evidence="12 13" key="4">
    <citation type="journal article" date="2009" name="Appl. Environ. Microbiol.">
        <title>Comparative genome-wide transcriptional profiling of Azorhizobium caulinodans ORS571 grown under free-living and symbiotic conditions.</title>
        <authorList>
            <person name="Tsukada S."/>
            <person name="Aono T."/>
            <person name="Akiba N."/>
            <person name="Lee KB."/>
            <person name="Liu CT."/>
            <person name="Toyazaki H."/>
            <person name="Oyaizu H."/>
        </authorList>
    </citation>
    <scope>NUCLEOTIDE SEQUENCE [LARGE SCALE GENOMIC DNA]</scope>
    <source>
        <strain evidence="13">ATCC 43989 / DSM 5975 / JCM 20966 / LMG 6465 / NBRC 14845 / NCIMB 13405 / ORS 571</strain>
    </source>
</reference>
<keyword evidence="3" id="KW-0597">Phosphoprotein</keyword>
<dbReference type="PANTHER" id="PTHR43711:SF1">
    <property type="entry name" value="HISTIDINE KINASE 1"/>
    <property type="match status" value="1"/>
</dbReference>
<proteinExistence type="predicted"/>
<evidence type="ECO:0000256" key="4">
    <source>
        <dbReference type="ARBA" id="ARBA00022679"/>
    </source>
</evidence>
<dbReference type="PROSITE" id="PS50112">
    <property type="entry name" value="PAS"/>
    <property type="match status" value="1"/>
</dbReference>
<dbReference type="Pfam" id="PF02518">
    <property type="entry name" value="HATPase_c"/>
    <property type="match status" value="1"/>
</dbReference>
<dbReference type="EC" id="2.7.13.3" evidence="2"/>
<dbReference type="FunFam" id="3.30.565.10:FF:000006">
    <property type="entry name" value="Sensor histidine kinase WalK"/>
    <property type="match status" value="1"/>
</dbReference>
<protein>
    <recommendedName>
        <fullName evidence="2">histidine kinase</fullName>
        <ecNumber evidence="2">2.7.13.3</ecNumber>
    </recommendedName>
</protein>
<dbReference type="SMART" id="SM00086">
    <property type="entry name" value="PAC"/>
    <property type="match status" value="1"/>
</dbReference>
<dbReference type="SUPFAM" id="SSF55874">
    <property type="entry name" value="ATPase domain of HSP90 chaperone/DNA topoisomerase II/histidine kinase"/>
    <property type="match status" value="1"/>
</dbReference>
<dbReference type="PROSITE" id="PS51257">
    <property type="entry name" value="PROKAR_LIPOPROTEIN"/>
    <property type="match status" value="1"/>
</dbReference>
<dbReference type="Pfam" id="PF05227">
    <property type="entry name" value="CHASE3"/>
    <property type="match status" value="1"/>
</dbReference>
<dbReference type="eggNOG" id="COG5002">
    <property type="taxonomic scope" value="Bacteria"/>
</dbReference>
<reference evidence="12 13" key="3">
    <citation type="journal article" date="2008" name="BMC Genomics">
        <title>The genome of the versatile nitrogen fixer Azorhizobium caulinodans ORS571.</title>
        <authorList>
            <person name="Lee KB."/>
            <person name="Backer P.D."/>
            <person name="Aono T."/>
            <person name="Liu CT."/>
            <person name="Suzuki S."/>
            <person name="Suzuki T."/>
            <person name="Kaneko T."/>
            <person name="Yamada M."/>
            <person name="Tabata S."/>
            <person name="Kupfer D.M."/>
            <person name="Najar F.Z."/>
            <person name="Wiley G.B."/>
            <person name="Roe B."/>
            <person name="Binnewies T.T."/>
            <person name="Ussery D.W."/>
            <person name="D'Haeze W."/>
            <person name="Herder J.D."/>
            <person name="Gevers D."/>
            <person name="Vereecke D."/>
            <person name="Holsters M."/>
            <person name="Oyaizu H."/>
        </authorList>
    </citation>
    <scope>NUCLEOTIDE SEQUENCE [LARGE SCALE GENOMIC DNA]</scope>
    <source>
        <strain evidence="13">ATCC 43989 / DSM 5975 / JCM 20966 / LMG 6465 / NBRC 14845 / NCIMB 13405 / ORS 571</strain>
    </source>
</reference>
<evidence type="ECO:0000259" key="11">
    <source>
        <dbReference type="PROSITE" id="PS50113"/>
    </source>
</evidence>
<evidence type="ECO:0000256" key="2">
    <source>
        <dbReference type="ARBA" id="ARBA00012438"/>
    </source>
</evidence>
<gene>
    <name evidence="12" type="ordered locus">AZC_0352</name>
</gene>
<evidence type="ECO:0000313" key="12">
    <source>
        <dbReference type="EMBL" id="BAF86350.1"/>
    </source>
</evidence>
<dbReference type="InterPro" id="IPR003661">
    <property type="entry name" value="HisK_dim/P_dom"/>
</dbReference>
<evidence type="ECO:0000256" key="8">
    <source>
        <dbReference type="SAM" id="Phobius"/>
    </source>
</evidence>
<keyword evidence="13" id="KW-1185">Reference proteome</keyword>
<dbReference type="InterPro" id="IPR000014">
    <property type="entry name" value="PAS"/>
</dbReference>
<organism evidence="12 13">
    <name type="scientific">Azorhizobium caulinodans (strain ATCC 43989 / DSM 5975 / JCM 20966 / LMG 6465 / NBRC 14845 / NCIMB 13405 / ORS 571)</name>
    <dbReference type="NCBI Taxonomy" id="438753"/>
    <lineage>
        <taxon>Bacteria</taxon>
        <taxon>Pseudomonadati</taxon>
        <taxon>Pseudomonadota</taxon>
        <taxon>Alphaproteobacteria</taxon>
        <taxon>Hyphomicrobiales</taxon>
        <taxon>Xanthobacteraceae</taxon>
        <taxon>Azorhizobium</taxon>
    </lineage>
</organism>
<accession>A8IJS8</accession>
<dbReference type="Pfam" id="PF13426">
    <property type="entry name" value="PAS_9"/>
    <property type="match status" value="1"/>
</dbReference>
<sequence>MLMQRRPKDRRRFRRGIRNVSIIAVLGACVSIAIVMAVGFASFREFAASQHAREDLIYSSSIRAELQSIYEQLLTVESATRGFIITGEAEFRPPLDEDRTRILARIAAVTKFAVERPEHTDDLARLKRLAEAELRLLGEMIDARMHSDATPAGSILQVRQSKGLMDQIAETVESIAEAEIGAINARTQEVRVVGQRTKTTLLALLGAAIAVVFGSTAVMLTHLVGRRRAERALGDALSRQRAILASAIDSIVTVNVEGRIESANPATTRLLGWQPEEIAGKPLGTLFSLPEGTTPTDFMTELSSTAKDGGGVRELIGLRKDGGTVPVDVAIGRMRDSGGQNLVAVLHDITERKRAEVMKNEFVSTVSHELRTPLTSIAGSLGLLAGGATGSLPEGAQRLVTIASQNCRRLVRLINDILDIEKMQSSGITFARDTVSLAEVAERSVEQNSGFALEHQVALTLEVEPGDLRVTGDADRLIQVLTNLLSNAVKFSPAGSTVEVSVARRGDHVRATVRDHGMGIPESFRSAIFTRFAQADNSDTRQRGGTGLGLAIAREIADHHDGTLSFETEEGVGTAFHLDLPALEAP</sequence>
<feature type="domain" description="PAS" evidence="10">
    <location>
        <begin position="236"/>
        <end position="289"/>
    </location>
</feature>
<dbReference type="InterPro" id="IPR005467">
    <property type="entry name" value="His_kinase_dom"/>
</dbReference>
<dbReference type="InterPro" id="IPR000700">
    <property type="entry name" value="PAS-assoc_C"/>
</dbReference>
<dbReference type="InterPro" id="IPR004358">
    <property type="entry name" value="Sig_transdc_His_kin-like_C"/>
</dbReference>
<dbReference type="SUPFAM" id="SSF55785">
    <property type="entry name" value="PYP-like sensor domain (PAS domain)"/>
    <property type="match status" value="1"/>
</dbReference>
<dbReference type="AlphaFoldDB" id="A8IJS8"/>
<evidence type="ECO:0000256" key="5">
    <source>
        <dbReference type="ARBA" id="ARBA00022777"/>
    </source>
</evidence>
<evidence type="ECO:0000259" key="9">
    <source>
        <dbReference type="PROSITE" id="PS50109"/>
    </source>
</evidence>
<dbReference type="PANTHER" id="PTHR43711">
    <property type="entry name" value="TWO-COMPONENT HISTIDINE KINASE"/>
    <property type="match status" value="1"/>
</dbReference>
<dbReference type="InterPro" id="IPR007891">
    <property type="entry name" value="CHASE3"/>
</dbReference>
<reference evidence="12 13" key="1">
    <citation type="journal article" date="2007" name="Appl. Environ. Microbiol.">
        <title>Rhizobial factors required for stem nodule maturation and maintenance in Sesbania rostrata-Azorhizobium caulinodans ORS571 symbiosis.</title>
        <authorList>
            <person name="Suzuki S."/>
            <person name="Aono T."/>
            <person name="Lee KB."/>
            <person name="Suzuki T."/>
            <person name="Liu CT."/>
            <person name="Miwa H."/>
            <person name="Wakao S."/>
            <person name="Iki T."/>
            <person name="Oyaizu H."/>
        </authorList>
    </citation>
    <scope>NUCLEOTIDE SEQUENCE [LARGE SCALE GENOMIC DNA]</scope>
    <source>
        <strain evidence="13">ATCC 43989 / DSM 5975 / JCM 20966 / LMG 6465 / NBRC 14845 / NCIMB 13405 / ORS 571</strain>
    </source>
</reference>
<dbReference type="InterPro" id="IPR036097">
    <property type="entry name" value="HisK_dim/P_sf"/>
</dbReference>
<dbReference type="PRINTS" id="PR00344">
    <property type="entry name" value="BCTRLSENSOR"/>
</dbReference>
<keyword evidence="6" id="KW-0902">Two-component regulatory system</keyword>
<evidence type="ECO:0000256" key="3">
    <source>
        <dbReference type="ARBA" id="ARBA00022553"/>
    </source>
</evidence>
<evidence type="ECO:0000313" key="13">
    <source>
        <dbReference type="Proteomes" id="UP000000270"/>
    </source>
</evidence>
<dbReference type="InterPro" id="IPR036890">
    <property type="entry name" value="HATPase_C_sf"/>
</dbReference>
<dbReference type="KEGG" id="azc:AZC_0352"/>
<dbReference type="CDD" id="cd00130">
    <property type="entry name" value="PAS"/>
    <property type="match status" value="1"/>
</dbReference>
<dbReference type="Gene3D" id="1.10.287.130">
    <property type="match status" value="1"/>
</dbReference>
<reference evidence="12 13" key="5">
    <citation type="journal article" date="2010" name="Appl. Environ. Microbiol.">
        <title>phrR-like gene praR of Azorhizobium caulinodans ORS571 is essential for symbiosis with Sesbania rostrata and is involved in expression of reb genes.</title>
        <authorList>
            <person name="Akiba N."/>
            <person name="Aono T."/>
            <person name="Toyazaki H."/>
            <person name="Sato S."/>
            <person name="Oyaizu H."/>
        </authorList>
    </citation>
    <scope>NUCLEOTIDE SEQUENCE [LARGE SCALE GENOMIC DNA]</scope>
    <source>
        <strain evidence="13">ATCC 43989 / DSM 5975 / JCM 20966 / LMG 6465 / NBRC 14845 / NCIMB 13405 / ORS 571</strain>
    </source>
</reference>
<dbReference type="STRING" id="438753.AZC_0352"/>
<keyword evidence="8" id="KW-1133">Transmembrane helix</keyword>
<reference evidence="12 13" key="6">
    <citation type="journal article" date="2011" name="Appl. Environ. Microbiol.">
        <title>Involvement of the azorhizobial chromosome partition gene (parA) in the onset of bacteroid differentiation during Sesbania rostrata stem nodule development.</title>
        <authorList>
            <person name="Liu CT."/>
            <person name="Lee KB."/>
            <person name="Wang YS."/>
            <person name="Peng MH."/>
            <person name="Lee KT."/>
            <person name="Suzuki S."/>
            <person name="Suzuki T."/>
            <person name="Oyaizu H."/>
        </authorList>
    </citation>
    <scope>NUCLEOTIDE SEQUENCE [LARGE SCALE GENOMIC DNA]</scope>
    <source>
        <strain evidence="13">ATCC 43989 / DSM 5975 / JCM 20966 / LMG 6465 / NBRC 14845 / NCIMB 13405 / ORS 571</strain>
    </source>
</reference>
<dbReference type="Proteomes" id="UP000000270">
    <property type="component" value="Chromosome"/>
</dbReference>
<dbReference type="InterPro" id="IPR001610">
    <property type="entry name" value="PAC"/>
</dbReference>
<dbReference type="Pfam" id="PF00512">
    <property type="entry name" value="HisKA"/>
    <property type="match status" value="1"/>
</dbReference>
<keyword evidence="8" id="KW-0812">Transmembrane</keyword>
<dbReference type="SMART" id="SM00388">
    <property type="entry name" value="HisKA"/>
    <property type="match status" value="1"/>
</dbReference>
<dbReference type="CDD" id="cd00082">
    <property type="entry name" value="HisKA"/>
    <property type="match status" value="1"/>
</dbReference>